<evidence type="ECO:0000313" key="2">
    <source>
        <dbReference type="WBParaSite" id="PSAMB.scaffold5271size12136.g26227.t1"/>
    </source>
</evidence>
<name>A0A914WU94_9BILA</name>
<dbReference type="WBParaSite" id="PSAMB.scaffold5271size12136.g26227.t1">
    <property type="protein sequence ID" value="PSAMB.scaffold5271size12136.g26227.t1"/>
    <property type="gene ID" value="PSAMB.scaffold5271size12136.g26227"/>
</dbReference>
<proteinExistence type="predicted"/>
<organism evidence="1 2">
    <name type="scientific">Plectus sambesii</name>
    <dbReference type="NCBI Taxonomy" id="2011161"/>
    <lineage>
        <taxon>Eukaryota</taxon>
        <taxon>Metazoa</taxon>
        <taxon>Ecdysozoa</taxon>
        <taxon>Nematoda</taxon>
        <taxon>Chromadorea</taxon>
        <taxon>Plectida</taxon>
        <taxon>Plectina</taxon>
        <taxon>Plectoidea</taxon>
        <taxon>Plectidae</taxon>
        <taxon>Plectus</taxon>
    </lineage>
</organism>
<dbReference type="AlphaFoldDB" id="A0A914WU94"/>
<keyword evidence="1" id="KW-1185">Reference proteome</keyword>
<sequence>MNGSTAVKRSTMVVRVGSNAADLEELQKTVGSTEIIVNRSLSTNVSVQTFASGATAIEIKDYFGSKPEIHDDDALHEDRCAPQRLVQVAVVGRNRFVGCRQLSSNPLRVRFRLNCAFFTPRHECWLMLASATPIFDDSPTFDWKAREMLPSISIWQHCGNRFLVVVFNPTGLCSWPSARRQFFCALSSRFVRKNSRPACSVPTLAGGCLAKCGAWLAGRSFARRSSIAARPIVDASTVFGAMSRRVACWSGRSGLTAPIRWRYCADIRLFALPFAPLFGIARVCCMCRVVVVDRASRCEVFLTADGVGCRQGGRRFDKNSAERTKRETGGSCRCCWGRFFSLLACGVRNRKWTERGGAGGGGSDGLEARWISGESLPGAFILRATPWRVVQGRAHTRAKQLRRGFTSRC</sequence>
<reference evidence="2" key="1">
    <citation type="submission" date="2022-11" db="UniProtKB">
        <authorList>
            <consortium name="WormBaseParasite"/>
        </authorList>
    </citation>
    <scope>IDENTIFICATION</scope>
</reference>
<protein>
    <submittedName>
        <fullName evidence="2">Uncharacterized protein</fullName>
    </submittedName>
</protein>
<evidence type="ECO:0000313" key="1">
    <source>
        <dbReference type="Proteomes" id="UP000887566"/>
    </source>
</evidence>
<dbReference type="Proteomes" id="UP000887566">
    <property type="component" value="Unplaced"/>
</dbReference>
<accession>A0A914WU94</accession>